<dbReference type="EMBL" id="FXWJ01000003">
    <property type="protein sequence ID" value="SMQ71122.1"/>
    <property type="molecule type" value="Genomic_DNA"/>
</dbReference>
<comment type="caution">
    <text evidence="2">The sequence shown here is derived from an EMBL/GenBank/DDBJ whole genome shotgun (WGS) entry which is preliminary data.</text>
</comment>
<name>A0ABY1REB2_9MICO</name>
<organism evidence="2 3">
    <name type="scientific">Plantibacter elymi</name>
    <name type="common">nom. nud.</name>
    <dbReference type="NCBI Taxonomy" id="199708"/>
    <lineage>
        <taxon>Bacteria</taxon>
        <taxon>Bacillati</taxon>
        <taxon>Actinomycetota</taxon>
        <taxon>Actinomycetes</taxon>
        <taxon>Micrococcales</taxon>
        <taxon>Microbacteriaceae</taxon>
        <taxon>Plantibacter</taxon>
    </lineage>
</organism>
<gene>
    <name evidence="2" type="ORF">SAMN06295909_2447</name>
</gene>
<proteinExistence type="predicted"/>
<evidence type="ECO:0008006" key="4">
    <source>
        <dbReference type="Google" id="ProtNLM"/>
    </source>
</evidence>
<dbReference type="RefSeq" id="WP_086474211.1">
    <property type="nucleotide sequence ID" value="NZ_FXWJ01000003.1"/>
</dbReference>
<dbReference type="Proteomes" id="UP000194464">
    <property type="component" value="Unassembled WGS sequence"/>
</dbReference>
<sequence>MSEEQTGPSSDLSQAQHGWVRAYCYGMRLGDLRPFYLDAHSDPRQAEEDIQRRIIKAQLDLLLRFTGASYFDVDPDPDSWLDTFYVLAGTWNGRDAVIDEQLESIDQVLSQTGGPLWRPDLYLPLDNVHEAAVAAVPASPEPAPSTTASSWREPPRLIDWTPDEDPAAGYLRELRDSRQQARESGVSEHSVDALAVDSRSRLAELARKLSRRVHQPRSQAASNEAHPPHQTSSGGGLEL</sequence>
<feature type="region of interest" description="Disordered" evidence="1">
    <location>
        <begin position="136"/>
        <end position="239"/>
    </location>
</feature>
<feature type="compositionally biased region" description="Basic and acidic residues" evidence="1">
    <location>
        <begin position="198"/>
        <end position="207"/>
    </location>
</feature>
<accession>A0ABY1REB2</accession>
<evidence type="ECO:0000313" key="3">
    <source>
        <dbReference type="Proteomes" id="UP000194464"/>
    </source>
</evidence>
<feature type="compositionally biased region" description="Basic and acidic residues" evidence="1">
    <location>
        <begin position="172"/>
        <end position="191"/>
    </location>
</feature>
<feature type="compositionally biased region" description="Low complexity" evidence="1">
    <location>
        <begin position="136"/>
        <end position="150"/>
    </location>
</feature>
<keyword evidence="3" id="KW-1185">Reference proteome</keyword>
<protein>
    <recommendedName>
        <fullName evidence="4">CdiI immunity protein domain-containing protein</fullName>
    </recommendedName>
</protein>
<evidence type="ECO:0000256" key="1">
    <source>
        <dbReference type="SAM" id="MobiDB-lite"/>
    </source>
</evidence>
<evidence type="ECO:0000313" key="2">
    <source>
        <dbReference type="EMBL" id="SMQ71122.1"/>
    </source>
</evidence>
<reference evidence="2 3" key="1">
    <citation type="submission" date="2017-04" db="EMBL/GenBank/DDBJ databases">
        <authorList>
            <person name="Varghese N."/>
            <person name="Submissions S."/>
        </authorList>
    </citation>
    <scope>NUCLEOTIDE SEQUENCE [LARGE SCALE GENOMIC DNA]</scope>
    <source>
        <strain evidence="2 3">VKM Ac-1784</strain>
    </source>
</reference>